<accession>F8X416</accession>
<dbReference type="GO" id="GO:0015074">
    <property type="term" value="P:DNA integration"/>
    <property type="evidence" value="ECO:0007669"/>
    <property type="project" value="InterPro"/>
</dbReference>
<sequence length="299" mass="34545">MAATLRDIDSFYITQQIRESIITEELFIKWRKTRVNDGERTLYARISVWCQLSRHISRQGVGCYIPQMPSPTKGTYSPYIYTKEQINLIMQKSMELRINRNDMDCLIFIMPALLRLLYSTGLRIQEALTIKNENVSLEGHYILITKTKNRCERIVPICESMEVVLRQYLQYRDRIPIKNIAASKSHLFVKPDGTPCKAVSVGKWFRMILRSSAIPIFGNRKGPRLHDFRHTMATGSLVQMAHDGIDMYAAMPILSACLGHKSLSATEQYVRLTAEMHPELLENTSKINAFIYRSYNKTE</sequence>
<dbReference type="AlphaFoldDB" id="F8X416"/>
<keyword evidence="4" id="KW-1185">Reference proteome</keyword>
<name>F8X416_9BACT</name>
<dbReference type="Proteomes" id="UP000006420">
    <property type="component" value="Unassembled WGS sequence"/>
</dbReference>
<dbReference type="Pfam" id="PF00589">
    <property type="entry name" value="Phage_integrase"/>
    <property type="match status" value="1"/>
</dbReference>
<dbReference type="PANTHER" id="PTHR30349">
    <property type="entry name" value="PHAGE INTEGRASE-RELATED"/>
    <property type="match status" value="1"/>
</dbReference>
<protein>
    <recommendedName>
        <fullName evidence="2">Tyr recombinase domain-containing protein</fullName>
    </recommendedName>
</protein>
<proteinExistence type="predicted"/>
<dbReference type="Gene3D" id="1.10.443.10">
    <property type="entry name" value="Intergrase catalytic core"/>
    <property type="match status" value="1"/>
</dbReference>
<comment type="caution">
    <text evidence="3">The sequence shown here is derived from an EMBL/GenBank/DDBJ whole genome shotgun (WGS) entry which is preliminary data.</text>
</comment>
<dbReference type="InterPro" id="IPR002104">
    <property type="entry name" value="Integrase_catalytic"/>
</dbReference>
<gene>
    <name evidence="3" type="ORF">HMPREF9456_02975</name>
</gene>
<dbReference type="PANTHER" id="PTHR30349:SF64">
    <property type="entry name" value="PROPHAGE INTEGRASE INTD-RELATED"/>
    <property type="match status" value="1"/>
</dbReference>
<dbReference type="eggNOG" id="COG0582">
    <property type="taxonomic scope" value="Bacteria"/>
</dbReference>
<dbReference type="PROSITE" id="PS51898">
    <property type="entry name" value="TYR_RECOMBINASE"/>
    <property type="match status" value="1"/>
</dbReference>
<dbReference type="SUPFAM" id="SSF56349">
    <property type="entry name" value="DNA breaking-rejoining enzymes"/>
    <property type="match status" value="1"/>
</dbReference>
<dbReference type="InterPro" id="IPR050090">
    <property type="entry name" value="Tyrosine_recombinase_XerCD"/>
</dbReference>
<evidence type="ECO:0000256" key="1">
    <source>
        <dbReference type="ARBA" id="ARBA00023172"/>
    </source>
</evidence>
<dbReference type="HOGENOM" id="CLU_027562_10_1_10"/>
<evidence type="ECO:0000259" key="2">
    <source>
        <dbReference type="PROSITE" id="PS51898"/>
    </source>
</evidence>
<keyword evidence="1" id="KW-0233">DNA recombination</keyword>
<feature type="domain" description="Tyr recombinase" evidence="2">
    <location>
        <begin position="76"/>
        <end position="282"/>
    </location>
</feature>
<dbReference type="InterPro" id="IPR013762">
    <property type="entry name" value="Integrase-like_cat_sf"/>
</dbReference>
<evidence type="ECO:0000313" key="4">
    <source>
        <dbReference type="Proteomes" id="UP000006420"/>
    </source>
</evidence>
<reference evidence="3 4" key="1">
    <citation type="submission" date="2011-04" db="EMBL/GenBank/DDBJ databases">
        <title>The Genome Sequence of Dysgonomonas mossii DSM 22836.</title>
        <authorList>
            <consortium name="The Broad Institute Genome Sequencing Platform"/>
            <person name="Earl A."/>
            <person name="Ward D."/>
            <person name="Feldgarden M."/>
            <person name="Gevers D."/>
            <person name="Pudlo N."/>
            <person name="Martens E."/>
            <person name="Allen-Vercoe E."/>
            <person name="Young S.K."/>
            <person name="Zeng Q."/>
            <person name="Gargeya S."/>
            <person name="Fitzgerald M."/>
            <person name="Haas B."/>
            <person name="Abouelleil A."/>
            <person name="Alvarado L."/>
            <person name="Arachchi H.M."/>
            <person name="Berlin A."/>
            <person name="Brown A."/>
            <person name="Chapman S.B."/>
            <person name="Chen Z."/>
            <person name="Dunbar C."/>
            <person name="Freedman E."/>
            <person name="Gearin G."/>
            <person name="Gellesch M."/>
            <person name="Goldberg J."/>
            <person name="Griggs A."/>
            <person name="Gujja S."/>
            <person name="Heiman D."/>
            <person name="Howarth C."/>
            <person name="Larson L."/>
            <person name="Lui A."/>
            <person name="MacDonald P.J.P."/>
            <person name="Mehta T."/>
            <person name="Montmayeur A."/>
            <person name="Murphy C."/>
            <person name="Neiman D."/>
            <person name="Pearson M."/>
            <person name="Priest M."/>
            <person name="Roberts A."/>
            <person name="Saif S."/>
            <person name="Shea T."/>
            <person name="Shenoy N."/>
            <person name="Sisk P."/>
            <person name="Stolte C."/>
            <person name="Sykes S."/>
            <person name="Yandava C."/>
            <person name="Wortman J."/>
            <person name="Nusbaum C."/>
            <person name="Birren B."/>
        </authorList>
    </citation>
    <scope>NUCLEOTIDE SEQUENCE [LARGE SCALE GENOMIC DNA]</scope>
    <source>
        <strain evidence="3 4">DSM 22836</strain>
    </source>
</reference>
<dbReference type="STRING" id="742767.HMPREF9456_02975"/>
<organism evidence="3 4">
    <name type="scientific">Dysgonomonas mossii DSM 22836</name>
    <dbReference type="NCBI Taxonomy" id="742767"/>
    <lineage>
        <taxon>Bacteria</taxon>
        <taxon>Pseudomonadati</taxon>
        <taxon>Bacteroidota</taxon>
        <taxon>Bacteroidia</taxon>
        <taxon>Bacteroidales</taxon>
        <taxon>Dysgonomonadaceae</taxon>
        <taxon>Dysgonomonas</taxon>
    </lineage>
</organism>
<dbReference type="InterPro" id="IPR011010">
    <property type="entry name" value="DNA_brk_join_enz"/>
</dbReference>
<dbReference type="GO" id="GO:0006310">
    <property type="term" value="P:DNA recombination"/>
    <property type="evidence" value="ECO:0007669"/>
    <property type="project" value="UniProtKB-KW"/>
</dbReference>
<dbReference type="EMBL" id="ADLW01000017">
    <property type="protein sequence ID" value="EGK05211.1"/>
    <property type="molecule type" value="Genomic_DNA"/>
</dbReference>
<dbReference type="GO" id="GO:0003677">
    <property type="term" value="F:DNA binding"/>
    <property type="evidence" value="ECO:0007669"/>
    <property type="project" value="InterPro"/>
</dbReference>
<evidence type="ECO:0000313" key="3">
    <source>
        <dbReference type="EMBL" id="EGK05211.1"/>
    </source>
</evidence>